<proteinExistence type="predicted"/>
<dbReference type="AlphaFoldDB" id="A0A4Y6PTU0"/>
<dbReference type="RefSeq" id="WP_141198019.1">
    <property type="nucleotide sequence ID" value="NZ_CP041186.1"/>
</dbReference>
<accession>A0A4Y6PTU0</accession>
<dbReference type="InterPro" id="IPR027417">
    <property type="entry name" value="P-loop_NTPase"/>
</dbReference>
<organism evidence="2 3">
    <name type="scientific">Persicimonas caeni</name>
    <dbReference type="NCBI Taxonomy" id="2292766"/>
    <lineage>
        <taxon>Bacteria</taxon>
        <taxon>Deltaproteobacteria</taxon>
        <taxon>Bradymonadales</taxon>
        <taxon>Bradymonadaceae</taxon>
        <taxon>Persicimonas</taxon>
    </lineage>
</organism>
<gene>
    <name evidence="2" type="ORF">FIV42_12520</name>
</gene>
<sequence>METEKWAHLLERAGTDTFVGRQRERHSFERFLRDEDCHLLHVTGPAGIGKTALLHEFCRYAREHGWKILWLDAAAIETVASKLEEGLAPALQAAEDEDLLIAVDEFDHWQALHRWMRQDLLRRLPSSVHMVTAARSPLDDAWLTAPGWEKIVDSFTLSELSDRESLELLEVRGVGEQQRAAVAQFAQGHPLALTVAADVVSRHPDREFSCEAAVDDLRLLLRRLLSEAPSRAHRQAMKLASLVRRTTEPLLADVLDVDDASELLRWLAERPFFSHDERGFSPHDSIRRLLNDEMRLFEERQRERMLRRAMSYFFDQAESSSGEAYEQAIIDLGYLLRDDIFNEWAPVEAMRYYTDTPTEAEFDQCVQTVCRFEGEEAAKLARHWQQEQSEGLVAVRDAEEACVGFCHFLDFDRMGPDASRIDPAIAIVEDYLDEAPLREGETARICRFWMATDTYQDWSGAQTRMFVHIFHRIAASAGVAVGLTVHAHPKKWVTRPENRLEPLGQFELDETPFVVFAQDWRKIDRTDWLRDMVYGLMGAPPRQENTPTPTLLSRENFKTAVKQALKHFHRGDRLKCNPMLETPLVLAHCDDASRPENLVETLRELLEEACHSLGETGGDKRHVEVLDRTYLQSNPKKQKAIAEELGMAYSTLRYHLGQAVDRVVDHLWTAEQELIDV</sequence>
<reference evidence="2 3" key="1">
    <citation type="submission" date="2019-06" db="EMBL/GenBank/DDBJ databases">
        <title>Persicimonas caeni gen. nov., sp. nov., a predatory bacterium isolated from solar saltern.</title>
        <authorList>
            <person name="Wang S."/>
        </authorList>
    </citation>
    <scope>NUCLEOTIDE SEQUENCE [LARGE SCALE GENOMIC DNA]</scope>
    <source>
        <strain evidence="2 3">YN101</strain>
    </source>
</reference>
<dbReference type="OrthoDB" id="8430416at2"/>
<keyword evidence="3" id="KW-1185">Reference proteome</keyword>
<evidence type="ECO:0000259" key="1">
    <source>
        <dbReference type="Pfam" id="PF25199"/>
    </source>
</evidence>
<evidence type="ECO:0000313" key="3">
    <source>
        <dbReference type="Proteomes" id="UP000315995"/>
    </source>
</evidence>
<protein>
    <recommendedName>
        <fullName evidence="1">Novel STAND NTPase 5 domain-containing protein</fullName>
    </recommendedName>
</protein>
<feature type="domain" description="Novel STAND NTPase 5" evidence="1">
    <location>
        <begin position="30"/>
        <end position="136"/>
    </location>
</feature>
<dbReference type="Gene3D" id="3.40.50.300">
    <property type="entry name" value="P-loop containing nucleotide triphosphate hydrolases"/>
    <property type="match status" value="1"/>
</dbReference>
<accession>A0A5B8Y4N7</accession>
<dbReference type="SUPFAM" id="SSF52540">
    <property type="entry name" value="P-loop containing nucleoside triphosphate hydrolases"/>
    <property type="match status" value="1"/>
</dbReference>
<evidence type="ECO:0000313" key="2">
    <source>
        <dbReference type="EMBL" id="QDG51539.1"/>
    </source>
</evidence>
<dbReference type="InterPro" id="IPR057574">
    <property type="entry name" value="nSTAND_NTPase5_dom"/>
</dbReference>
<name>A0A4Y6PTU0_PERCE</name>
<dbReference type="EMBL" id="CP041186">
    <property type="protein sequence ID" value="QDG51539.1"/>
    <property type="molecule type" value="Genomic_DNA"/>
</dbReference>
<dbReference type="Proteomes" id="UP000315995">
    <property type="component" value="Chromosome"/>
</dbReference>
<dbReference type="Pfam" id="PF25199">
    <property type="entry name" value="nSTAND_NTPase5"/>
    <property type="match status" value="1"/>
</dbReference>